<accession>A0ABR2GYN1</accession>
<dbReference type="Proteomes" id="UP001470230">
    <property type="component" value="Unassembled WGS sequence"/>
</dbReference>
<keyword evidence="2 3" id="KW-0040">ANK repeat</keyword>
<evidence type="ECO:0000256" key="2">
    <source>
        <dbReference type="ARBA" id="ARBA00023043"/>
    </source>
</evidence>
<evidence type="ECO:0000313" key="4">
    <source>
        <dbReference type="EMBL" id="KAK8839044.1"/>
    </source>
</evidence>
<dbReference type="PANTHER" id="PTHR24126:SF14">
    <property type="entry name" value="ANK_REP_REGION DOMAIN-CONTAINING PROTEIN"/>
    <property type="match status" value="1"/>
</dbReference>
<dbReference type="Gene3D" id="1.25.40.20">
    <property type="entry name" value="Ankyrin repeat-containing domain"/>
    <property type="match status" value="4"/>
</dbReference>
<gene>
    <name evidence="4" type="ORF">M9Y10_032510</name>
</gene>
<dbReference type="EMBL" id="JAPFFF010000053">
    <property type="protein sequence ID" value="KAK8839044.1"/>
    <property type="molecule type" value="Genomic_DNA"/>
</dbReference>
<reference evidence="4 5" key="1">
    <citation type="submission" date="2024-04" db="EMBL/GenBank/DDBJ databases">
        <title>Tritrichomonas musculus Genome.</title>
        <authorList>
            <person name="Alves-Ferreira E."/>
            <person name="Grigg M."/>
            <person name="Lorenzi H."/>
            <person name="Galac M."/>
        </authorList>
    </citation>
    <scope>NUCLEOTIDE SEQUENCE [LARGE SCALE GENOMIC DNA]</scope>
    <source>
        <strain evidence="4 5">EAF2021</strain>
    </source>
</reference>
<protein>
    <recommendedName>
        <fullName evidence="6">DUF3447 domain-containing protein</fullName>
    </recommendedName>
</protein>
<keyword evidence="5" id="KW-1185">Reference proteome</keyword>
<dbReference type="SUPFAM" id="SSF48403">
    <property type="entry name" value="Ankyrin repeat"/>
    <property type="match status" value="2"/>
</dbReference>
<dbReference type="PROSITE" id="PS50088">
    <property type="entry name" value="ANK_REPEAT"/>
    <property type="match status" value="3"/>
</dbReference>
<evidence type="ECO:0008006" key="6">
    <source>
        <dbReference type="Google" id="ProtNLM"/>
    </source>
</evidence>
<comment type="caution">
    <text evidence="4">The sequence shown here is derived from an EMBL/GenBank/DDBJ whole genome shotgun (WGS) entry which is preliminary data.</text>
</comment>
<dbReference type="PANTHER" id="PTHR24126">
    <property type="entry name" value="ANKYRIN REPEAT, PH AND SEC7 DOMAIN CONTAINING PROTEIN SECG-RELATED"/>
    <property type="match status" value="1"/>
</dbReference>
<dbReference type="PROSITE" id="PS50297">
    <property type="entry name" value="ANK_REP_REGION"/>
    <property type="match status" value="3"/>
</dbReference>
<feature type="repeat" description="ANK" evidence="3">
    <location>
        <begin position="770"/>
        <end position="803"/>
    </location>
</feature>
<dbReference type="Pfam" id="PF00023">
    <property type="entry name" value="Ank"/>
    <property type="match status" value="1"/>
</dbReference>
<dbReference type="InterPro" id="IPR036770">
    <property type="entry name" value="Ankyrin_rpt-contain_sf"/>
</dbReference>
<proteinExistence type="predicted"/>
<feature type="repeat" description="ANK" evidence="3">
    <location>
        <begin position="415"/>
        <end position="438"/>
    </location>
</feature>
<evidence type="ECO:0000256" key="3">
    <source>
        <dbReference type="PROSITE-ProRule" id="PRU00023"/>
    </source>
</evidence>
<keyword evidence="1" id="KW-0677">Repeat</keyword>
<dbReference type="Pfam" id="PF12796">
    <property type="entry name" value="Ank_2"/>
    <property type="match status" value="3"/>
</dbReference>
<dbReference type="SMART" id="SM00248">
    <property type="entry name" value="ANK"/>
    <property type="match status" value="10"/>
</dbReference>
<sequence>MSSYLEKMNEIQNILLQYIDEEDNTQEKYQNFVKLFTNHKIFENKHLLTSVIHLLASIIDYHYRKINFFDKIFKIILFLKDEIKKNYSNLEIFNFFKSNKKVILFLSQEKIITFDKLIVSKLCNDDGISETNMYFYPEIKGFLDDNCDLPIDNTDNIETLRKTEYSEYRLIQLIQNDLFDEFLSYINANNFDLSKSIIRSSLSETNLFIIQEIDYAKTMNDDNLYPKPIDYAAFFGSLKIFNYLLSKNCSMEPRIWLYAIHGRNKDIIHVIESNSIQPESAIECLNFSIDCYHNELSSYILSNYIGNDKESLNISKMSLESYNFDLIQPKEINSDTFFTLCKKDYFYLANAVLLSDKNVINLRSKSESENPNPSEKTPLYIACKKGNFEIVQLLVENEAIDVNMKSIKKMSSEKRELTPLYAAIKSGNMKIVQLLLDHKNIDINMKSIFGKSQLTPLYSAIESNYIDIVRLLIERKDIDINIKSLEFEVDYDEYTTEYYKEITPLYTAIELKKFEIVKLLLENKNIYINAPVNIRIERQRDFDEERLETSIKEETALYKAVSDHSNEIVKLLLSQEKINVNASLKMTENNELVCEKTVLQRAVDDKNHEIAKLLLNNKSIDVNAKLMDPPTKPEKDIWDQHEIENIKVSNKEHFDEAGYSAISTRHIDEKTLLSIAVDNDDVEMVSILLGNENIDINAKSTMKHYKHFINDKGEEEEEKKHEMFTPLYFAVEKENVQIVQLLVNHKNIDVNLKSTFYLWTCKKEEKTIDKEETALHNAVSKGNLDIIKLLLGNKSIDINIVDKQGKKPIELSNKKEVISLFNH</sequence>
<evidence type="ECO:0000256" key="1">
    <source>
        <dbReference type="ARBA" id="ARBA00022737"/>
    </source>
</evidence>
<feature type="repeat" description="ANK" evidence="3">
    <location>
        <begin position="374"/>
        <end position="399"/>
    </location>
</feature>
<evidence type="ECO:0000313" key="5">
    <source>
        <dbReference type="Proteomes" id="UP001470230"/>
    </source>
</evidence>
<organism evidence="4 5">
    <name type="scientific">Tritrichomonas musculus</name>
    <dbReference type="NCBI Taxonomy" id="1915356"/>
    <lineage>
        <taxon>Eukaryota</taxon>
        <taxon>Metamonada</taxon>
        <taxon>Parabasalia</taxon>
        <taxon>Tritrichomonadida</taxon>
        <taxon>Tritrichomonadidae</taxon>
        <taxon>Tritrichomonas</taxon>
    </lineage>
</organism>
<name>A0ABR2GYN1_9EUKA</name>
<dbReference type="InterPro" id="IPR002110">
    <property type="entry name" value="Ankyrin_rpt"/>
</dbReference>